<evidence type="ECO:0000256" key="2">
    <source>
        <dbReference type="SAM" id="SignalP"/>
    </source>
</evidence>
<dbReference type="EMBL" id="MU003788">
    <property type="protein sequence ID" value="KAF2721648.1"/>
    <property type="molecule type" value="Genomic_DNA"/>
</dbReference>
<proteinExistence type="predicted"/>
<evidence type="ECO:0000313" key="4">
    <source>
        <dbReference type="Proteomes" id="UP000799441"/>
    </source>
</evidence>
<feature type="region of interest" description="Disordered" evidence="1">
    <location>
        <begin position="94"/>
        <end position="113"/>
    </location>
</feature>
<feature type="signal peptide" evidence="2">
    <location>
        <begin position="1"/>
        <end position="31"/>
    </location>
</feature>
<keyword evidence="2" id="KW-0732">Signal</keyword>
<feature type="chain" id="PRO_5040210981" description="Secreted protein" evidence="2">
    <location>
        <begin position="32"/>
        <end position="113"/>
    </location>
</feature>
<protein>
    <recommendedName>
        <fullName evidence="5">Secreted protein</fullName>
    </recommendedName>
</protein>
<organism evidence="3 4">
    <name type="scientific">Polychaeton citri CBS 116435</name>
    <dbReference type="NCBI Taxonomy" id="1314669"/>
    <lineage>
        <taxon>Eukaryota</taxon>
        <taxon>Fungi</taxon>
        <taxon>Dikarya</taxon>
        <taxon>Ascomycota</taxon>
        <taxon>Pezizomycotina</taxon>
        <taxon>Dothideomycetes</taxon>
        <taxon>Dothideomycetidae</taxon>
        <taxon>Capnodiales</taxon>
        <taxon>Capnodiaceae</taxon>
        <taxon>Polychaeton</taxon>
    </lineage>
</organism>
<comment type="caution">
    <text evidence="3">The sequence shown here is derived from an EMBL/GenBank/DDBJ whole genome shotgun (WGS) entry which is preliminary data.</text>
</comment>
<sequence>MTRDSRRKVVCRLTRATHDLLLLACCWQCHGDRKAIQVACFDNGNRRETDQPGRDGYNTSLPFLWKYDLVEPRAAVESRSKWRTSHLEASWCMNGGPREYARPLVGSQSHGTS</sequence>
<accession>A0A9P4UQA2</accession>
<dbReference type="AlphaFoldDB" id="A0A9P4UQA2"/>
<evidence type="ECO:0000256" key="1">
    <source>
        <dbReference type="SAM" id="MobiDB-lite"/>
    </source>
</evidence>
<evidence type="ECO:0008006" key="5">
    <source>
        <dbReference type="Google" id="ProtNLM"/>
    </source>
</evidence>
<keyword evidence="4" id="KW-1185">Reference proteome</keyword>
<reference evidence="3" key="1">
    <citation type="journal article" date="2020" name="Stud. Mycol.">
        <title>101 Dothideomycetes genomes: a test case for predicting lifestyles and emergence of pathogens.</title>
        <authorList>
            <person name="Haridas S."/>
            <person name="Albert R."/>
            <person name="Binder M."/>
            <person name="Bloem J."/>
            <person name="Labutti K."/>
            <person name="Salamov A."/>
            <person name="Andreopoulos B."/>
            <person name="Baker S."/>
            <person name="Barry K."/>
            <person name="Bills G."/>
            <person name="Bluhm B."/>
            <person name="Cannon C."/>
            <person name="Castanera R."/>
            <person name="Culley D."/>
            <person name="Daum C."/>
            <person name="Ezra D."/>
            <person name="Gonzalez J."/>
            <person name="Henrissat B."/>
            <person name="Kuo A."/>
            <person name="Liang C."/>
            <person name="Lipzen A."/>
            <person name="Lutzoni F."/>
            <person name="Magnuson J."/>
            <person name="Mondo S."/>
            <person name="Nolan M."/>
            <person name="Ohm R."/>
            <person name="Pangilinan J."/>
            <person name="Park H.-J."/>
            <person name="Ramirez L."/>
            <person name="Alfaro M."/>
            <person name="Sun H."/>
            <person name="Tritt A."/>
            <person name="Yoshinaga Y."/>
            <person name="Zwiers L.-H."/>
            <person name="Turgeon B."/>
            <person name="Goodwin S."/>
            <person name="Spatafora J."/>
            <person name="Crous P."/>
            <person name="Grigoriev I."/>
        </authorList>
    </citation>
    <scope>NUCLEOTIDE SEQUENCE</scope>
    <source>
        <strain evidence="3">CBS 116435</strain>
    </source>
</reference>
<evidence type="ECO:0000313" key="3">
    <source>
        <dbReference type="EMBL" id="KAF2721648.1"/>
    </source>
</evidence>
<dbReference type="Proteomes" id="UP000799441">
    <property type="component" value="Unassembled WGS sequence"/>
</dbReference>
<name>A0A9P4UQA2_9PEZI</name>
<gene>
    <name evidence="3" type="ORF">K431DRAFT_284573</name>
</gene>